<dbReference type="PANTHER" id="PTHR23132">
    <property type="entry name" value="D-ALANINE--D-ALANINE LIGASE"/>
    <property type="match status" value="1"/>
</dbReference>
<dbReference type="PROSITE" id="PS50975">
    <property type="entry name" value="ATP_GRASP"/>
    <property type="match status" value="1"/>
</dbReference>
<dbReference type="InterPro" id="IPR011095">
    <property type="entry name" value="Dala_Dala_lig_C"/>
</dbReference>
<dbReference type="EMBL" id="ML994648">
    <property type="protein sequence ID" value="KAF2182382.1"/>
    <property type="molecule type" value="Genomic_DNA"/>
</dbReference>
<dbReference type="GO" id="GO:0046872">
    <property type="term" value="F:metal ion binding"/>
    <property type="evidence" value="ECO:0007669"/>
    <property type="project" value="InterPro"/>
</dbReference>
<dbReference type="Pfam" id="PF07478">
    <property type="entry name" value="Dala_Dala_lig_C"/>
    <property type="match status" value="1"/>
</dbReference>
<reference evidence="5" key="1">
    <citation type="journal article" date="2020" name="Stud. Mycol.">
        <title>101 Dothideomycetes genomes: a test case for predicting lifestyles and emergence of pathogens.</title>
        <authorList>
            <person name="Haridas S."/>
            <person name="Albert R."/>
            <person name="Binder M."/>
            <person name="Bloem J."/>
            <person name="Labutti K."/>
            <person name="Salamov A."/>
            <person name="Andreopoulos B."/>
            <person name="Baker S."/>
            <person name="Barry K."/>
            <person name="Bills G."/>
            <person name="Bluhm B."/>
            <person name="Cannon C."/>
            <person name="Castanera R."/>
            <person name="Culley D."/>
            <person name="Daum C."/>
            <person name="Ezra D."/>
            <person name="Gonzalez J."/>
            <person name="Henrissat B."/>
            <person name="Kuo A."/>
            <person name="Liang C."/>
            <person name="Lipzen A."/>
            <person name="Lutzoni F."/>
            <person name="Magnuson J."/>
            <person name="Mondo S."/>
            <person name="Nolan M."/>
            <person name="Ohm R."/>
            <person name="Pangilinan J."/>
            <person name="Park H.-J."/>
            <person name="Ramirez L."/>
            <person name="Alfaro M."/>
            <person name="Sun H."/>
            <person name="Tritt A."/>
            <person name="Yoshinaga Y."/>
            <person name="Zwiers L.-H."/>
            <person name="Turgeon B."/>
            <person name="Goodwin S."/>
            <person name="Spatafora J."/>
            <person name="Crous P."/>
            <person name="Grigoriev I."/>
        </authorList>
    </citation>
    <scope>NUCLEOTIDE SEQUENCE</scope>
    <source>
        <strain evidence="5">CBS 207.26</strain>
    </source>
</reference>
<dbReference type="Gene3D" id="3.30.470.20">
    <property type="entry name" value="ATP-grasp fold, B domain"/>
    <property type="match status" value="1"/>
</dbReference>
<evidence type="ECO:0000256" key="2">
    <source>
        <dbReference type="ARBA" id="ARBA00022598"/>
    </source>
</evidence>
<keyword evidence="2" id="KW-0436">Ligase</keyword>
<protein>
    <submittedName>
        <fullName evidence="5">Glutathione synthetase ATP-binding domain-like protein</fullName>
    </submittedName>
</protein>
<dbReference type="InterPro" id="IPR011761">
    <property type="entry name" value="ATP-grasp"/>
</dbReference>
<dbReference type="Proteomes" id="UP000800200">
    <property type="component" value="Unassembled WGS sequence"/>
</dbReference>
<dbReference type="InterPro" id="IPR013815">
    <property type="entry name" value="ATP_grasp_subdomain_1"/>
</dbReference>
<keyword evidence="3 5" id="KW-0067">ATP-binding</keyword>
<evidence type="ECO:0000259" key="4">
    <source>
        <dbReference type="PROSITE" id="PS50975"/>
    </source>
</evidence>
<dbReference type="AlphaFoldDB" id="A0A6A6DVJ4"/>
<evidence type="ECO:0000256" key="3">
    <source>
        <dbReference type="PROSITE-ProRule" id="PRU00409"/>
    </source>
</evidence>
<evidence type="ECO:0000313" key="5">
    <source>
        <dbReference type="EMBL" id="KAF2182382.1"/>
    </source>
</evidence>
<feature type="domain" description="ATP-grasp" evidence="4">
    <location>
        <begin position="167"/>
        <end position="379"/>
    </location>
</feature>
<dbReference type="GO" id="GO:0008716">
    <property type="term" value="F:D-alanine-D-alanine ligase activity"/>
    <property type="evidence" value="ECO:0007669"/>
    <property type="project" value="InterPro"/>
</dbReference>
<evidence type="ECO:0000313" key="6">
    <source>
        <dbReference type="Proteomes" id="UP000800200"/>
    </source>
</evidence>
<dbReference type="Gene3D" id="3.30.1490.20">
    <property type="entry name" value="ATP-grasp fold, A domain"/>
    <property type="match status" value="1"/>
</dbReference>
<dbReference type="SUPFAM" id="SSF56059">
    <property type="entry name" value="Glutathione synthetase ATP-binding domain-like"/>
    <property type="match status" value="1"/>
</dbReference>
<keyword evidence="3" id="KW-0547">Nucleotide-binding</keyword>
<keyword evidence="6" id="KW-1185">Reference proteome</keyword>
<proteinExistence type="inferred from homology"/>
<sequence length="398" mass="43500">MSCPALSSIPRSAQRSLAPKCRSYPRFRHRVLHRFYSSRVNGIAVLFQALEPPIINGVQKPKKPGGYRDSGADIAYVLKHKCNINVVTPTTSPNPASDGDWCFPDHEEGIVAAAEKGTTHLWANTILFAAHPLETSKALDAYEDSIYVVGQPPKLVEAYDDKALVYNIMKSHGNLTLPKSLTVEPSDDVYAVLQKEALQYPLIAKPVRGRGSHGVKLCSNEGELQEHVQSLFTESPKIIVEEYLSGEEATVTVMPPSTSRPQYWAMPVATRFNHIAGIAPYNGVVAVTTNSRVIGESEAARDPAYKQVADECELVARLLDVKAPIRIDVRRFSNDSPFALFDNMTGPGRPGREDQASLTAIAAKALGWDYGKLLKEILASASSLRALRNAGLPTRGVR</sequence>
<dbReference type="PANTHER" id="PTHR23132:SF23">
    <property type="entry name" value="D-ALANINE--D-ALANINE LIGASE B"/>
    <property type="match status" value="1"/>
</dbReference>
<comment type="similarity">
    <text evidence="1">Belongs to the D-alanine--D-alanine ligase family.</text>
</comment>
<dbReference type="GO" id="GO:0005524">
    <property type="term" value="F:ATP binding"/>
    <property type="evidence" value="ECO:0007669"/>
    <property type="project" value="UniProtKB-UniRule"/>
</dbReference>
<dbReference type="OrthoDB" id="422362at2759"/>
<evidence type="ECO:0000256" key="1">
    <source>
        <dbReference type="ARBA" id="ARBA00010871"/>
    </source>
</evidence>
<accession>A0A6A6DVJ4</accession>
<organism evidence="5 6">
    <name type="scientific">Zopfia rhizophila CBS 207.26</name>
    <dbReference type="NCBI Taxonomy" id="1314779"/>
    <lineage>
        <taxon>Eukaryota</taxon>
        <taxon>Fungi</taxon>
        <taxon>Dikarya</taxon>
        <taxon>Ascomycota</taxon>
        <taxon>Pezizomycotina</taxon>
        <taxon>Dothideomycetes</taxon>
        <taxon>Dothideomycetes incertae sedis</taxon>
        <taxon>Zopfiaceae</taxon>
        <taxon>Zopfia</taxon>
    </lineage>
</organism>
<name>A0A6A6DVJ4_9PEZI</name>
<gene>
    <name evidence="5" type="ORF">K469DRAFT_728574</name>
</gene>